<feature type="compositionally biased region" description="Basic and acidic residues" evidence="1">
    <location>
        <begin position="130"/>
        <end position="140"/>
    </location>
</feature>
<dbReference type="EMBL" id="WIGN01000693">
    <property type="protein sequence ID" value="KAF6785381.1"/>
    <property type="molecule type" value="Genomic_DNA"/>
</dbReference>
<dbReference type="Proteomes" id="UP000652219">
    <property type="component" value="Unassembled WGS sequence"/>
</dbReference>
<proteinExistence type="predicted"/>
<comment type="caution">
    <text evidence="2">The sequence shown here is derived from an EMBL/GenBank/DDBJ whole genome shotgun (WGS) entry which is preliminary data.</text>
</comment>
<evidence type="ECO:0000313" key="2">
    <source>
        <dbReference type="EMBL" id="KAF6785381.1"/>
    </source>
</evidence>
<accession>A0A8H6IM10</accession>
<feature type="region of interest" description="Disordered" evidence="1">
    <location>
        <begin position="283"/>
        <end position="321"/>
    </location>
</feature>
<keyword evidence="3" id="KW-1185">Reference proteome</keyword>
<feature type="region of interest" description="Disordered" evidence="1">
    <location>
        <begin position="357"/>
        <end position="377"/>
    </location>
</feature>
<gene>
    <name evidence="2" type="ORF">CSOJ01_15607</name>
</gene>
<sequence length="377" mass="41830">MVGDAGAESNVAVWLRHFEDHLLLDEGVSCRPIDFVGVAHLTRRRTYIAQVWRELGGGGNRRPDDGPRYVRLGNPAAKGPQAVFVRRRKSADSTILGGPSQLPDTDNIQAVQEVTAGAAAAAPSSKKRTKPSDKRQRETPNRGGSDFAPRGRPAKQPRTENVKANNDRNPPPERTTGPEVDYTWGRRGHPVNKHIFNSALSRFFQYSHVLLYTLPDSEPAFCILLCPEPECPSPQFSAHPLKNGRAAKHIEKRGVWFNSETTMASRYARKACGLARGLRMRPCRSPSAKLKRQRPQEPPGNMEAGRSTTQGGAPYRPSSRRLRGGGLIERYVVTVVLVFGNNDPVWARRYESITKKHHAAATQHRPGDRPRHRTAAC</sequence>
<protein>
    <submittedName>
        <fullName evidence="2">Uncharacterized protein</fullName>
    </submittedName>
</protein>
<reference evidence="2 3" key="1">
    <citation type="journal article" date="2020" name="Phytopathology">
        <title>Genome Sequence Resources of Colletotrichum truncatum, C. plurivorum, C. musicola, and C. sojae: Four Species Pathogenic to Soybean (Glycine max).</title>
        <authorList>
            <person name="Rogerio F."/>
            <person name="Boufleur T.R."/>
            <person name="Ciampi-Guillardi M."/>
            <person name="Sukno S.A."/>
            <person name="Thon M.R."/>
            <person name="Massola Junior N.S."/>
            <person name="Baroncelli R."/>
        </authorList>
    </citation>
    <scope>NUCLEOTIDE SEQUENCE [LARGE SCALE GENOMIC DNA]</scope>
    <source>
        <strain evidence="2 3">LFN0009</strain>
    </source>
</reference>
<evidence type="ECO:0000256" key="1">
    <source>
        <dbReference type="SAM" id="MobiDB-lite"/>
    </source>
</evidence>
<feature type="region of interest" description="Disordered" evidence="1">
    <location>
        <begin position="55"/>
        <end position="75"/>
    </location>
</feature>
<organism evidence="2 3">
    <name type="scientific">Colletotrichum sojae</name>
    <dbReference type="NCBI Taxonomy" id="2175907"/>
    <lineage>
        <taxon>Eukaryota</taxon>
        <taxon>Fungi</taxon>
        <taxon>Dikarya</taxon>
        <taxon>Ascomycota</taxon>
        <taxon>Pezizomycotina</taxon>
        <taxon>Sordariomycetes</taxon>
        <taxon>Hypocreomycetidae</taxon>
        <taxon>Glomerellales</taxon>
        <taxon>Glomerellaceae</taxon>
        <taxon>Colletotrichum</taxon>
        <taxon>Colletotrichum orchidearum species complex</taxon>
    </lineage>
</organism>
<feature type="region of interest" description="Disordered" evidence="1">
    <location>
        <begin position="116"/>
        <end position="184"/>
    </location>
</feature>
<dbReference type="AlphaFoldDB" id="A0A8H6IM10"/>
<name>A0A8H6IM10_9PEZI</name>
<evidence type="ECO:0000313" key="3">
    <source>
        <dbReference type="Proteomes" id="UP000652219"/>
    </source>
</evidence>